<organism evidence="6 7">
    <name type="scientific">Natronococcus occultus SP4</name>
    <dbReference type="NCBI Taxonomy" id="694430"/>
    <lineage>
        <taxon>Archaea</taxon>
        <taxon>Methanobacteriati</taxon>
        <taxon>Methanobacteriota</taxon>
        <taxon>Stenosarchaea group</taxon>
        <taxon>Halobacteria</taxon>
        <taxon>Halobacteriales</taxon>
        <taxon>Natrialbaceae</taxon>
        <taxon>Natronococcus</taxon>
    </lineage>
</organism>
<name>L0K1P6_9EURY</name>
<dbReference type="SUPFAM" id="SSF55781">
    <property type="entry name" value="GAF domain-like"/>
    <property type="match status" value="1"/>
</dbReference>
<dbReference type="InterPro" id="IPR036390">
    <property type="entry name" value="WH_DNA-bd_sf"/>
</dbReference>
<dbReference type="InterPro" id="IPR029016">
    <property type="entry name" value="GAF-like_dom_sf"/>
</dbReference>
<dbReference type="SUPFAM" id="SSF46785">
    <property type="entry name" value="Winged helix' DNA-binding domain"/>
    <property type="match status" value="1"/>
</dbReference>
<dbReference type="InterPro" id="IPR014757">
    <property type="entry name" value="Tscrpt_reg_IclR_C"/>
</dbReference>
<evidence type="ECO:0000256" key="2">
    <source>
        <dbReference type="ARBA" id="ARBA00023125"/>
    </source>
</evidence>
<dbReference type="PANTHER" id="PTHR30136">
    <property type="entry name" value="HELIX-TURN-HELIX TRANSCRIPTIONAL REGULATOR, ICLR FAMILY"/>
    <property type="match status" value="1"/>
</dbReference>
<evidence type="ECO:0000313" key="7">
    <source>
        <dbReference type="Proteomes" id="UP000010878"/>
    </source>
</evidence>
<dbReference type="GeneID" id="14403553"/>
<feature type="domain" description="HTH iclR-type" evidence="4">
    <location>
        <begin position="11"/>
        <end position="70"/>
    </location>
</feature>
<keyword evidence="3" id="KW-0804">Transcription</keyword>
<evidence type="ECO:0000313" key="6">
    <source>
        <dbReference type="EMBL" id="AGB38906.1"/>
    </source>
</evidence>
<gene>
    <name evidence="6" type="ORF">Natoc_3166</name>
</gene>
<dbReference type="GO" id="GO:0045892">
    <property type="term" value="P:negative regulation of DNA-templated transcription"/>
    <property type="evidence" value="ECO:0007669"/>
    <property type="project" value="TreeGrafter"/>
</dbReference>
<dbReference type="eggNOG" id="arCOG02798">
    <property type="taxonomic scope" value="Archaea"/>
</dbReference>
<proteinExistence type="predicted"/>
<dbReference type="OrthoDB" id="14763at2157"/>
<dbReference type="InterPro" id="IPR050707">
    <property type="entry name" value="HTH_MetabolicPath_Reg"/>
</dbReference>
<accession>L0K1P6</accession>
<dbReference type="CDD" id="cd00090">
    <property type="entry name" value="HTH_ARSR"/>
    <property type="match status" value="1"/>
</dbReference>
<dbReference type="PROSITE" id="PS51077">
    <property type="entry name" value="HTH_ICLR"/>
    <property type="match status" value="1"/>
</dbReference>
<dbReference type="Pfam" id="PF09339">
    <property type="entry name" value="HTH_IclR"/>
    <property type="match status" value="1"/>
</dbReference>
<dbReference type="RefSeq" id="WP_015322345.1">
    <property type="nucleotide sequence ID" value="NC_019974.1"/>
</dbReference>
<evidence type="ECO:0000256" key="3">
    <source>
        <dbReference type="ARBA" id="ARBA00023163"/>
    </source>
</evidence>
<evidence type="ECO:0000256" key="1">
    <source>
        <dbReference type="ARBA" id="ARBA00023015"/>
    </source>
</evidence>
<dbReference type="KEGG" id="nou:Natoc_3166"/>
<dbReference type="Gene3D" id="1.10.10.10">
    <property type="entry name" value="Winged helix-like DNA-binding domain superfamily/Winged helix DNA-binding domain"/>
    <property type="match status" value="1"/>
</dbReference>
<keyword evidence="7" id="KW-1185">Reference proteome</keyword>
<dbReference type="Pfam" id="PF01614">
    <property type="entry name" value="IclR_C"/>
    <property type="match status" value="1"/>
</dbReference>
<dbReference type="Gene3D" id="3.30.450.40">
    <property type="match status" value="1"/>
</dbReference>
<dbReference type="SMART" id="SM00346">
    <property type="entry name" value="HTH_ICLR"/>
    <property type="match status" value="1"/>
</dbReference>
<keyword evidence="2" id="KW-0238">DNA-binding</keyword>
<dbReference type="InterPro" id="IPR011991">
    <property type="entry name" value="ArsR-like_HTH"/>
</dbReference>
<evidence type="ECO:0000259" key="5">
    <source>
        <dbReference type="PROSITE" id="PS51078"/>
    </source>
</evidence>
<dbReference type="Proteomes" id="UP000010878">
    <property type="component" value="Chromosome"/>
</dbReference>
<dbReference type="HOGENOM" id="CLU_062618_6_1_2"/>
<dbReference type="InterPro" id="IPR005471">
    <property type="entry name" value="Tscrpt_reg_IclR_N"/>
</dbReference>
<protein>
    <submittedName>
        <fullName evidence="6">Transcriptional regulator</fullName>
    </submittedName>
</protein>
<dbReference type="PANTHER" id="PTHR30136:SF35">
    <property type="entry name" value="HTH-TYPE TRANSCRIPTIONAL REGULATOR RV1719"/>
    <property type="match status" value="1"/>
</dbReference>
<reference evidence="6 7" key="1">
    <citation type="submission" date="2012-11" db="EMBL/GenBank/DDBJ databases">
        <title>FINISHED of Natronococcus occultus SP4, DSM 3396.</title>
        <authorList>
            <consortium name="DOE Joint Genome Institute"/>
            <person name="Eisen J."/>
            <person name="Huntemann M."/>
            <person name="Wei C.-L."/>
            <person name="Han J."/>
            <person name="Detter J.C."/>
            <person name="Han C."/>
            <person name="Tapia R."/>
            <person name="Chen A."/>
            <person name="Kyrpides N."/>
            <person name="Mavromatis K."/>
            <person name="Markowitz V."/>
            <person name="Szeto E."/>
            <person name="Ivanova N."/>
            <person name="Mikhailova N."/>
            <person name="Ovchinnikova G."/>
            <person name="Pagani I."/>
            <person name="Pati A."/>
            <person name="Goodwin L."/>
            <person name="Nordberg H.P."/>
            <person name="Cantor M.N."/>
            <person name="Hua S.X."/>
            <person name="Woyke T."/>
            <person name="Eisen J."/>
            <person name="Klenk H.-P."/>
            <person name="Klenk H.-P."/>
        </authorList>
    </citation>
    <scope>NUCLEOTIDE SEQUENCE [LARGE SCALE GENOMIC DNA]</scope>
    <source>
        <strain evidence="6 7">SP4</strain>
    </source>
</reference>
<keyword evidence="1" id="KW-0805">Transcription regulation</keyword>
<dbReference type="AlphaFoldDB" id="L0K1P6"/>
<dbReference type="GO" id="GO:0003677">
    <property type="term" value="F:DNA binding"/>
    <property type="evidence" value="ECO:0007669"/>
    <property type="project" value="UniProtKB-KW"/>
</dbReference>
<evidence type="ECO:0000259" key="4">
    <source>
        <dbReference type="PROSITE" id="PS51077"/>
    </source>
</evidence>
<sequence length="257" mass="28449">MTGDNTGQRTVKTAETVVDIIETLSELERASLTELAAALDMPRSTLHVHLSTLVEQELLVKEENEYRLGMTFLCHGTKVQKRNALYQKSGEFLRQVARQTEEIVWLVVEEYGEGVCLRKEKGELAVQPYKQIGKRITLHDTAAGKSILSQFTEPQIREIAEKNGLQDRTPNTITDLDELLEEIETVRERNVAFNDEESIEGFRAVASPVSAPDGQVGAIVVSGPKNRLRGEQFSETIPEIVSGAANALELELSSNSG</sequence>
<feature type="domain" description="IclR-ED" evidence="5">
    <location>
        <begin position="71"/>
        <end position="254"/>
    </location>
</feature>
<dbReference type="EMBL" id="CP003929">
    <property type="protein sequence ID" value="AGB38906.1"/>
    <property type="molecule type" value="Genomic_DNA"/>
</dbReference>
<dbReference type="InterPro" id="IPR036388">
    <property type="entry name" value="WH-like_DNA-bd_sf"/>
</dbReference>
<dbReference type="PROSITE" id="PS51078">
    <property type="entry name" value="ICLR_ED"/>
    <property type="match status" value="1"/>
</dbReference>
<dbReference type="GO" id="GO:0003700">
    <property type="term" value="F:DNA-binding transcription factor activity"/>
    <property type="evidence" value="ECO:0007669"/>
    <property type="project" value="TreeGrafter"/>
</dbReference>